<dbReference type="AlphaFoldDB" id="A0A348WG00"/>
<reference evidence="2 3" key="1">
    <citation type="journal article" date="2018" name="Nat. Biotechnol.">
        <title>A standardized bacterial taxonomy based on genome phylogeny substantially revises the tree of life.</title>
        <authorList>
            <person name="Parks D.H."/>
            <person name="Chuvochina M."/>
            <person name="Waite D.W."/>
            <person name="Rinke C."/>
            <person name="Skarshewski A."/>
            <person name="Chaumeil P.A."/>
            <person name="Hugenholtz P."/>
        </authorList>
    </citation>
    <scope>NUCLEOTIDE SEQUENCE [LARGE SCALE GENOMIC DNA]</scope>
    <source>
        <strain evidence="2">UBA9169</strain>
    </source>
</reference>
<evidence type="ECO:0000313" key="3">
    <source>
        <dbReference type="Proteomes" id="UP000264719"/>
    </source>
</evidence>
<accession>A0A348WG00</accession>
<organism evidence="2 3">
    <name type="scientific">Roseovarius nubinhibens</name>
    <dbReference type="NCBI Taxonomy" id="314263"/>
    <lineage>
        <taxon>Bacteria</taxon>
        <taxon>Pseudomonadati</taxon>
        <taxon>Pseudomonadota</taxon>
        <taxon>Alphaproteobacteria</taxon>
        <taxon>Rhodobacterales</taxon>
        <taxon>Roseobacteraceae</taxon>
        <taxon>Roseovarius</taxon>
    </lineage>
</organism>
<keyword evidence="1" id="KW-0812">Transmembrane</keyword>
<name>A0A348WG00_9RHOB</name>
<proteinExistence type="predicted"/>
<dbReference type="Proteomes" id="UP000264719">
    <property type="component" value="Unassembled WGS sequence"/>
</dbReference>
<protein>
    <submittedName>
        <fullName evidence="2">Uncharacterized protein</fullName>
    </submittedName>
</protein>
<feature type="transmembrane region" description="Helical" evidence="1">
    <location>
        <begin position="108"/>
        <end position="131"/>
    </location>
</feature>
<dbReference type="EMBL" id="DMVW01000159">
    <property type="protein sequence ID" value="HAR53462.1"/>
    <property type="molecule type" value="Genomic_DNA"/>
</dbReference>
<comment type="caution">
    <text evidence="2">The sequence shown here is derived from an EMBL/GenBank/DDBJ whole genome shotgun (WGS) entry which is preliminary data.</text>
</comment>
<gene>
    <name evidence="2" type="ORF">DCS45_16545</name>
</gene>
<feature type="transmembrane region" description="Helical" evidence="1">
    <location>
        <begin position="74"/>
        <end position="96"/>
    </location>
</feature>
<keyword evidence="1" id="KW-0472">Membrane</keyword>
<feature type="transmembrane region" description="Helical" evidence="1">
    <location>
        <begin position="21"/>
        <end position="39"/>
    </location>
</feature>
<sequence length="382" mass="42019">MGIAPFFAALRRCFDYSGTMSRADFGCFLGWLLLLTIGWRLITDSWMPVLLLALPPLVSAMVRRSRDARPEEVGVMLVLMATPLVFAFLYAVVVALGEWITGGTWPDLLFQIPVAIVAVALWGLILLELLIRENAEERARARFATTVPYGKTASERAASQALVTVLSDQIAERLGLALDQTVTSKRSLEGDAIRPIFDLIRNLCTKHRNGMSGQDYEAAADQMRVALLSGGWTAAKAEITARVPERFEGALSDFFPQNRLERATPKDLTALVHARHPEALAVIAHKRGRPCSSLTLLLLLPDDLAEAAMQRGVDAAFYRAYSDTFSIRREELGLAISAAGGLGAHDYWANSLTIRKLSRAGQQRAPESAAGYVELDFQENRF</sequence>
<evidence type="ECO:0000313" key="2">
    <source>
        <dbReference type="EMBL" id="HAR53462.1"/>
    </source>
</evidence>
<keyword evidence="1" id="KW-1133">Transmembrane helix</keyword>
<evidence type="ECO:0000256" key="1">
    <source>
        <dbReference type="SAM" id="Phobius"/>
    </source>
</evidence>